<keyword evidence="1" id="KW-0808">Transferase</keyword>
<dbReference type="Proteomes" id="UP001548189">
    <property type="component" value="Unassembled WGS sequence"/>
</dbReference>
<dbReference type="PANTHER" id="PTHR39573:SF1">
    <property type="entry name" value="STRESS RESPONSE KINASE A"/>
    <property type="match status" value="1"/>
</dbReference>
<keyword evidence="2" id="KW-1185">Reference proteome</keyword>
<keyword evidence="1" id="KW-0418">Kinase</keyword>
<dbReference type="GO" id="GO:0004674">
    <property type="term" value="F:protein serine/threonine kinase activity"/>
    <property type="evidence" value="ECO:0007669"/>
    <property type="project" value="UniProtKB-KW"/>
</dbReference>
<dbReference type="Gene3D" id="3.30.200.70">
    <property type="match status" value="1"/>
</dbReference>
<dbReference type="SUPFAM" id="SSF56112">
    <property type="entry name" value="Protein kinase-like (PK-like)"/>
    <property type="match status" value="1"/>
</dbReference>
<dbReference type="PANTHER" id="PTHR39573">
    <property type="entry name" value="STRESS RESPONSE KINASE A"/>
    <property type="match status" value="1"/>
</dbReference>
<name>A0ABV2BYB7_9GAMM</name>
<evidence type="ECO:0000313" key="1">
    <source>
        <dbReference type="EMBL" id="MET1256916.1"/>
    </source>
</evidence>
<dbReference type="EC" id="2.7.11.1" evidence="1"/>
<dbReference type="Gene3D" id="1.10.510.10">
    <property type="entry name" value="Transferase(Phosphotransferase) domain 1"/>
    <property type="match status" value="1"/>
</dbReference>
<sequence length="322" mass="38196">MNPEQLQDFYQLTPDHVLDALESVGLAPQAALLALNSYENRVYQFRDYDEQRFVVKFYRPNRWSDAQIIEEHQFTQELEANEIPVVAPLTINQQTLFSHANYRFAIYPNKGGRTPNLDDKETLVWLGRFIGRIHLMGEATDFKYRPTLTLQSFGHDAVNYLLAADFIPTHIQQAYQTTTQQILEYCEIKFSRYTPQRLLRLHGDCHPSNVLWTDNGPHFVDFDDSRMGPAVQDLWMLINDAQDASQWNAILEGYEDFREFDDREFKLIEPLRALRMLHYSAWLAQRWHDPSFQHNFGWFNTTKYWEEQVLYLKEQLYLVQQD</sequence>
<dbReference type="NCBIfam" id="NF008738">
    <property type="entry name" value="PRK11768.1"/>
    <property type="match status" value="1"/>
</dbReference>
<gene>
    <name evidence="1" type="ORF">ABVT43_17370</name>
</gene>
<dbReference type="InterPro" id="IPR032882">
    <property type="entry name" value="SrkA/RdoA"/>
</dbReference>
<proteinExistence type="inferred from homology"/>
<dbReference type="InterPro" id="IPR011009">
    <property type="entry name" value="Kinase-like_dom_sf"/>
</dbReference>
<protein>
    <submittedName>
        <fullName evidence="1">Serine/threonine protein kinase</fullName>
        <ecNumber evidence="1">2.7.11.1</ecNumber>
    </submittedName>
</protein>
<evidence type="ECO:0000313" key="2">
    <source>
        <dbReference type="Proteomes" id="UP001548189"/>
    </source>
</evidence>
<dbReference type="InterPro" id="IPR002575">
    <property type="entry name" value="Aminoglycoside_PTrfase"/>
</dbReference>
<dbReference type="HAMAP" id="MF_01497">
    <property type="entry name" value="SrkA_kinase"/>
    <property type="match status" value="1"/>
</dbReference>
<dbReference type="EMBL" id="JBEVCJ010000030">
    <property type="protein sequence ID" value="MET1256916.1"/>
    <property type="molecule type" value="Genomic_DNA"/>
</dbReference>
<comment type="caution">
    <text evidence="1">The sequence shown here is derived from an EMBL/GenBank/DDBJ whole genome shotgun (WGS) entry which is preliminary data.</text>
</comment>
<dbReference type="Gene3D" id="1.20.1270.170">
    <property type="match status" value="1"/>
</dbReference>
<accession>A0ABV2BYB7</accession>
<reference evidence="1 2" key="1">
    <citation type="submission" date="2024-06" db="EMBL/GenBank/DDBJ databases">
        <authorList>
            <person name="Li F."/>
        </authorList>
    </citation>
    <scope>NUCLEOTIDE SEQUENCE [LARGE SCALE GENOMIC DNA]</scope>
    <source>
        <strain evidence="1 2">GXAS 311</strain>
    </source>
</reference>
<keyword evidence="1" id="KW-0723">Serine/threonine-protein kinase</keyword>
<organism evidence="1 2">
    <name type="scientific">Aliikangiella maris</name>
    <dbReference type="NCBI Taxonomy" id="3162458"/>
    <lineage>
        <taxon>Bacteria</taxon>
        <taxon>Pseudomonadati</taxon>
        <taxon>Pseudomonadota</taxon>
        <taxon>Gammaproteobacteria</taxon>
        <taxon>Oceanospirillales</taxon>
        <taxon>Pleioneaceae</taxon>
        <taxon>Aliikangiella</taxon>
    </lineage>
</organism>
<dbReference type="Pfam" id="PF01636">
    <property type="entry name" value="APH"/>
    <property type="match status" value="1"/>
</dbReference>